<dbReference type="Pfam" id="PF01869">
    <property type="entry name" value="BcrAD_BadFG"/>
    <property type="match status" value="1"/>
</dbReference>
<proteinExistence type="predicted"/>
<dbReference type="CDD" id="cd24082">
    <property type="entry name" value="ASKHA_NBD_GspK-like"/>
    <property type="match status" value="1"/>
</dbReference>
<dbReference type="InterPro" id="IPR043129">
    <property type="entry name" value="ATPase_NBD"/>
</dbReference>
<gene>
    <name evidence="2" type="ORF">SAMN04488118_1108</name>
</gene>
<keyword evidence="2" id="KW-0418">Kinase</keyword>
<dbReference type="PANTHER" id="PTHR43190">
    <property type="entry name" value="N-ACETYL-D-GLUCOSAMINE KINASE"/>
    <property type="match status" value="1"/>
</dbReference>
<sequence length="295" mass="30399">MEQPQSYPVIAVDGGGSRCRLALCDKDAKWQVEVGATNVSSNFDTAIAEITTGLNKLSKAVGRDSDTLRNVPTYMGLAGVTGAPMAERVAAALPLTSLKIEEDRAAALIGALGANDGHLIHCGTGSFFGCQIGANIRFAGGWGPVLGDPGSAHWIGKQLLVRSLEAEDGLRQATTLSDATLQRMEGAAGLIAWAATAGQKEIAALAPLVTRVADYDALAKEILQDAASQLAKMLTAFGWTDASPLCLTGGIGATYARYLPPEMQTALIKPLGSPLDGAIALAQTFAQGLGHAGKG</sequence>
<keyword evidence="3" id="KW-1185">Reference proteome</keyword>
<dbReference type="PANTHER" id="PTHR43190:SF3">
    <property type="entry name" value="N-ACETYL-D-GLUCOSAMINE KINASE"/>
    <property type="match status" value="1"/>
</dbReference>
<dbReference type="GO" id="GO:0016301">
    <property type="term" value="F:kinase activity"/>
    <property type="evidence" value="ECO:0007669"/>
    <property type="project" value="UniProtKB-KW"/>
</dbReference>
<reference evidence="2 3" key="1">
    <citation type="submission" date="2016-10" db="EMBL/GenBank/DDBJ databases">
        <authorList>
            <person name="de Groot N.N."/>
        </authorList>
    </citation>
    <scope>NUCLEOTIDE SEQUENCE [LARGE SCALE GENOMIC DNA]</scope>
    <source>
        <strain evidence="2 3">U95</strain>
    </source>
</reference>
<feature type="domain" description="ATPase BadF/BadG/BcrA/BcrD type" evidence="1">
    <location>
        <begin position="12"/>
        <end position="251"/>
    </location>
</feature>
<dbReference type="Proteomes" id="UP000198767">
    <property type="component" value="Unassembled WGS sequence"/>
</dbReference>
<dbReference type="EMBL" id="FMWG01000010">
    <property type="protein sequence ID" value="SCZ69995.1"/>
    <property type="molecule type" value="Genomic_DNA"/>
</dbReference>
<name>A0A1G5R7D3_9RHOB</name>
<dbReference type="AlphaFoldDB" id="A0A1G5R7D3"/>
<dbReference type="OrthoDB" id="63487at2"/>
<dbReference type="STRING" id="1156985.SAMN04488118_1108"/>
<keyword evidence="2" id="KW-0808">Transferase</keyword>
<protein>
    <submittedName>
        <fullName evidence="2">Glucosamine kinase</fullName>
    </submittedName>
</protein>
<dbReference type="InterPro" id="IPR002731">
    <property type="entry name" value="ATPase_BadF"/>
</dbReference>
<dbReference type="InterPro" id="IPR052519">
    <property type="entry name" value="Euk-type_GlcNAc_Kinase"/>
</dbReference>
<organism evidence="2 3">
    <name type="scientific">Epibacterium ulvae</name>
    <dbReference type="NCBI Taxonomy" id="1156985"/>
    <lineage>
        <taxon>Bacteria</taxon>
        <taxon>Pseudomonadati</taxon>
        <taxon>Pseudomonadota</taxon>
        <taxon>Alphaproteobacteria</taxon>
        <taxon>Rhodobacterales</taxon>
        <taxon>Roseobacteraceae</taxon>
        <taxon>Epibacterium</taxon>
    </lineage>
</organism>
<evidence type="ECO:0000313" key="3">
    <source>
        <dbReference type="Proteomes" id="UP000198767"/>
    </source>
</evidence>
<evidence type="ECO:0000259" key="1">
    <source>
        <dbReference type="Pfam" id="PF01869"/>
    </source>
</evidence>
<dbReference type="Gene3D" id="3.30.420.40">
    <property type="match status" value="2"/>
</dbReference>
<dbReference type="RefSeq" id="WP_090220194.1">
    <property type="nucleotide sequence ID" value="NZ_FMWG01000010.1"/>
</dbReference>
<accession>A0A1G5R7D3</accession>
<evidence type="ECO:0000313" key="2">
    <source>
        <dbReference type="EMBL" id="SCZ69995.1"/>
    </source>
</evidence>
<dbReference type="SUPFAM" id="SSF53067">
    <property type="entry name" value="Actin-like ATPase domain"/>
    <property type="match status" value="2"/>
</dbReference>